<keyword evidence="7" id="KW-1185">Reference proteome</keyword>
<name>A0ABV7VUU6_9GAMM</name>
<feature type="region of interest" description="Disordered" evidence="4">
    <location>
        <begin position="1"/>
        <end position="25"/>
    </location>
</feature>
<dbReference type="InterPro" id="IPR033120">
    <property type="entry name" value="HOTDOG_ACOT"/>
</dbReference>
<sequence length="142" mass="15668">MESRPTPQATAQPAAEDNQPAPDGELSMRLIPTRAEANIHGDISSGWVVSKMDHAAESVVSRLAQGRIANIAMDSLSFMSPIRIGAAVCIYTRLLEIGTSSVRINVEVWTRNPNENQRRKVVDATFVYVAIDEKGRIRRVPR</sequence>
<dbReference type="SUPFAM" id="SSF54637">
    <property type="entry name" value="Thioesterase/thiol ester dehydrase-isomerase"/>
    <property type="match status" value="1"/>
</dbReference>
<organism evidence="6 7">
    <name type="scientific">Bacterioplanoides pacificum</name>
    <dbReference type="NCBI Taxonomy" id="1171596"/>
    <lineage>
        <taxon>Bacteria</taxon>
        <taxon>Pseudomonadati</taxon>
        <taxon>Pseudomonadota</taxon>
        <taxon>Gammaproteobacteria</taxon>
        <taxon>Oceanospirillales</taxon>
        <taxon>Oceanospirillaceae</taxon>
        <taxon>Bacterioplanoides</taxon>
    </lineage>
</organism>
<evidence type="ECO:0000256" key="3">
    <source>
        <dbReference type="PROSITE-ProRule" id="PRU01106"/>
    </source>
</evidence>
<proteinExistence type="inferred from homology"/>
<dbReference type="InterPro" id="IPR029069">
    <property type="entry name" value="HotDog_dom_sf"/>
</dbReference>
<evidence type="ECO:0000256" key="1">
    <source>
        <dbReference type="ARBA" id="ARBA00010458"/>
    </source>
</evidence>
<evidence type="ECO:0000313" key="7">
    <source>
        <dbReference type="Proteomes" id="UP001595722"/>
    </source>
</evidence>
<evidence type="ECO:0000256" key="2">
    <source>
        <dbReference type="ARBA" id="ARBA00022801"/>
    </source>
</evidence>
<dbReference type="Gene3D" id="3.10.129.10">
    <property type="entry name" value="Hotdog Thioesterase"/>
    <property type="match status" value="1"/>
</dbReference>
<dbReference type="EC" id="3.1.2.20" evidence="6"/>
<gene>
    <name evidence="6" type="ORF">ACFOMG_10975</name>
</gene>
<reference evidence="7" key="1">
    <citation type="journal article" date="2019" name="Int. J. Syst. Evol. Microbiol.">
        <title>The Global Catalogue of Microorganisms (GCM) 10K type strain sequencing project: providing services to taxonomists for standard genome sequencing and annotation.</title>
        <authorList>
            <consortium name="The Broad Institute Genomics Platform"/>
            <consortium name="The Broad Institute Genome Sequencing Center for Infectious Disease"/>
            <person name="Wu L."/>
            <person name="Ma J."/>
        </authorList>
    </citation>
    <scope>NUCLEOTIDE SEQUENCE [LARGE SCALE GENOMIC DNA]</scope>
    <source>
        <strain evidence="7">KCTC 42424</strain>
    </source>
</reference>
<dbReference type="PANTHER" id="PTHR11049">
    <property type="entry name" value="ACYL COENZYME A THIOESTER HYDROLASE"/>
    <property type="match status" value="1"/>
</dbReference>
<accession>A0ABV7VUU6</accession>
<evidence type="ECO:0000313" key="6">
    <source>
        <dbReference type="EMBL" id="MFC3680617.1"/>
    </source>
</evidence>
<dbReference type="PANTHER" id="PTHR11049:SF5">
    <property type="entry name" value="ACYL-COA THIOESTER HYDROLASE YCIA"/>
    <property type="match status" value="1"/>
</dbReference>
<dbReference type="RefSeq" id="WP_376866628.1">
    <property type="nucleotide sequence ID" value="NZ_JBHRYB010000010.1"/>
</dbReference>
<comment type="caution">
    <text evidence="6">The sequence shown here is derived from an EMBL/GenBank/DDBJ whole genome shotgun (WGS) entry which is preliminary data.</text>
</comment>
<evidence type="ECO:0000256" key="4">
    <source>
        <dbReference type="SAM" id="MobiDB-lite"/>
    </source>
</evidence>
<dbReference type="InterPro" id="IPR006683">
    <property type="entry name" value="Thioestr_dom"/>
</dbReference>
<protein>
    <submittedName>
        <fullName evidence="6">Acyl-CoA thioesterase</fullName>
        <ecNumber evidence="6">3.1.2.20</ecNumber>
    </submittedName>
</protein>
<dbReference type="Pfam" id="PF03061">
    <property type="entry name" value="4HBT"/>
    <property type="match status" value="1"/>
</dbReference>
<dbReference type="InterPro" id="IPR040170">
    <property type="entry name" value="Cytosol_ACT"/>
</dbReference>
<feature type="compositionally biased region" description="Low complexity" evidence="4">
    <location>
        <begin position="1"/>
        <end position="15"/>
    </location>
</feature>
<dbReference type="PROSITE" id="PS51770">
    <property type="entry name" value="HOTDOG_ACOT"/>
    <property type="match status" value="1"/>
</dbReference>
<dbReference type="Proteomes" id="UP001595722">
    <property type="component" value="Unassembled WGS sequence"/>
</dbReference>
<dbReference type="EMBL" id="JBHRYB010000010">
    <property type="protein sequence ID" value="MFC3680617.1"/>
    <property type="molecule type" value="Genomic_DNA"/>
</dbReference>
<dbReference type="CDD" id="cd03442">
    <property type="entry name" value="BFIT_BACH"/>
    <property type="match status" value="1"/>
</dbReference>
<comment type="similarity">
    <text evidence="1">Belongs to the acyl coenzyme A hydrolase family.</text>
</comment>
<evidence type="ECO:0000259" key="5">
    <source>
        <dbReference type="PROSITE" id="PS51770"/>
    </source>
</evidence>
<dbReference type="GO" id="GO:0047617">
    <property type="term" value="F:fatty acyl-CoA hydrolase activity"/>
    <property type="evidence" value="ECO:0007669"/>
    <property type="project" value="UniProtKB-EC"/>
</dbReference>
<feature type="domain" description="HotDog ACOT-type" evidence="5">
    <location>
        <begin position="22"/>
        <end position="134"/>
    </location>
</feature>
<keyword evidence="2 3" id="KW-0378">Hydrolase</keyword>